<accession>A0A0D2DCA7</accession>
<keyword evidence="2" id="KW-1185">Reference proteome</keyword>
<dbReference type="Proteomes" id="UP000053029">
    <property type="component" value="Unassembled WGS sequence"/>
</dbReference>
<sequence>MNGDIPIEDLAAWASEVPKGEKKWGNQKIETLPKVDMDKDLRTRIQDSLGKVKEWEILRVTQANTSLTVTKDNSTLFALEVDK</sequence>
<evidence type="ECO:0000313" key="2">
    <source>
        <dbReference type="Proteomes" id="UP000053029"/>
    </source>
</evidence>
<evidence type="ECO:0000313" key="1">
    <source>
        <dbReference type="EMBL" id="KIW75261.1"/>
    </source>
</evidence>
<dbReference type="AlphaFoldDB" id="A0A0D2DCA7"/>
<dbReference type="HOGENOM" id="CLU_2542615_0_0_1"/>
<proteinExistence type="predicted"/>
<dbReference type="RefSeq" id="XP_013279069.1">
    <property type="nucleotide sequence ID" value="XM_013423615.1"/>
</dbReference>
<name>A0A0D2DCA7_9EURO</name>
<organism evidence="1 2">
    <name type="scientific">Fonsecaea pedrosoi CBS 271.37</name>
    <dbReference type="NCBI Taxonomy" id="1442368"/>
    <lineage>
        <taxon>Eukaryota</taxon>
        <taxon>Fungi</taxon>
        <taxon>Dikarya</taxon>
        <taxon>Ascomycota</taxon>
        <taxon>Pezizomycotina</taxon>
        <taxon>Eurotiomycetes</taxon>
        <taxon>Chaetothyriomycetidae</taxon>
        <taxon>Chaetothyriales</taxon>
        <taxon>Herpotrichiellaceae</taxon>
        <taxon>Fonsecaea</taxon>
    </lineage>
</organism>
<gene>
    <name evidence="1" type="ORF">Z517_12035</name>
</gene>
<dbReference type="VEuPathDB" id="FungiDB:Z517_12035"/>
<dbReference type="GeneID" id="25311525"/>
<reference evidence="1 2" key="1">
    <citation type="submission" date="2015-01" db="EMBL/GenBank/DDBJ databases">
        <title>The Genome Sequence of Fonsecaea pedrosoi CBS 271.37.</title>
        <authorList>
            <consortium name="The Broad Institute Genomics Platform"/>
            <person name="Cuomo C."/>
            <person name="de Hoog S."/>
            <person name="Gorbushina A."/>
            <person name="Stielow B."/>
            <person name="Teixiera M."/>
            <person name="Abouelleil A."/>
            <person name="Chapman S.B."/>
            <person name="Priest M."/>
            <person name="Young S.K."/>
            <person name="Wortman J."/>
            <person name="Nusbaum C."/>
            <person name="Birren B."/>
        </authorList>
    </citation>
    <scope>NUCLEOTIDE SEQUENCE [LARGE SCALE GENOMIC DNA]</scope>
    <source>
        <strain evidence="1 2">CBS 271.37</strain>
    </source>
</reference>
<protein>
    <submittedName>
        <fullName evidence="1">Uncharacterized protein</fullName>
    </submittedName>
</protein>
<dbReference type="EMBL" id="KN846976">
    <property type="protein sequence ID" value="KIW75261.1"/>
    <property type="molecule type" value="Genomic_DNA"/>
</dbReference>